<evidence type="ECO:0000313" key="2">
    <source>
        <dbReference type="Proteomes" id="UP000219215"/>
    </source>
</evidence>
<dbReference type="Proteomes" id="UP000219215">
    <property type="component" value="Chromosome DPRO"/>
</dbReference>
<proteinExistence type="predicted"/>
<sequence>MRKMAALRFSVVIAGLIVMGTVVGGFASDIGPTIQQTCTKCHSPKRICLNLGVKSESAWNSTINKMVGKGAKLPKDRINEAASFLSTLEPGAPLLCN</sequence>
<reference evidence="2" key="1">
    <citation type="submission" date="2017-09" db="EMBL/GenBank/DDBJ databases">
        <authorList>
            <person name="Regsiter A."/>
            <person name="William W."/>
        </authorList>
    </citation>
    <scope>NUCLEOTIDE SEQUENCE [LARGE SCALE GENOMIC DNA]</scope>
    <source>
        <strain evidence="2">500-1</strain>
    </source>
</reference>
<evidence type="ECO:0000313" key="1">
    <source>
        <dbReference type="EMBL" id="SOB59997.1"/>
    </source>
</evidence>
<organism evidence="1 2">
    <name type="scientific">Pseudodesulfovibrio profundus</name>
    <dbReference type="NCBI Taxonomy" id="57320"/>
    <lineage>
        <taxon>Bacteria</taxon>
        <taxon>Pseudomonadati</taxon>
        <taxon>Thermodesulfobacteriota</taxon>
        <taxon>Desulfovibrionia</taxon>
        <taxon>Desulfovibrionales</taxon>
        <taxon>Desulfovibrionaceae</taxon>
    </lineage>
</organism>
<dbReference type="KEGG" id="pprf:DPRO_3087"/>
<dbReference type="Gene3D" id="1.10.760.10">
    <property type="entry name" value="Cytochrome c-like domain"/>
    <property type="match status" value="1"/>
</dbReference>
<dbReference type="RefSeq" id="WP_097012779.1">
    <property type="nucleotide sequence ID" value="NZ_LT907975.1"/>
</dbReference>
<dbReference type="GO" id="GO:0020037">
    <property type="term" value="F:heme binding"/>
    <property type="evidence" value="ECO:0007669"/>
    <property type="project" value="InterPro"/>
</dbReference>
<dbReference type="OrthoDB" id="258660at2"/>
<keyword evidence="2" id="KW-1185">Reference proteome</keyword>
<accession>A0A2C8FC36</accession>
<dbReference type="GO" id="GO:0009055">
    <property type="term" value="F:electron transfer activity"/>
    <property type="evidence" value="ECO:0007669"/>
    <property type="project" value="InterPro"/>
</dbReference>
<name>A0A2C8FC36_9BACT</name>
<protein>
    <recommendedName>
        <fullName evidence="3">Cytochrome c domain-containing protein</fullName>
    </recommendedName>
</protein>
<dbReference type="EMBL" id="LT907975">
    <property type="protein sequence ID" value="SOB59997.1"/>
    <property type="molecule type" value="Genomic_DNA"/>
</dbReference>
<evidence type="ECO:0008006" key="3">
    <source>
        <dbReference type="Google" id="ProtNLM"/>
    </source>
</evidence>
<dbReference type="AlphaFoldDB" id="A0A2C8FC36"/>
<gene>
    <name evidence="1" type="ORF">DPRO_3087</name>
</gene>
<dbReference type="InterPro" id="IPR036909">
    <property type="entry name" value="Cyt_c-like_dom_sf"/>
</dbReference>